<keyword evidence="5 7" id="KW-0472">Membrane</keyword>
<feature type="compositionally biased region" description="Low complexity" evidence="6">
    <location>
        <begin position="65"/>
        <end position="76"/>
    </location>
</feature>
<name>A0A6A6XCG7_9PLEO</name>
<keyword evidence="10" id="KW-1185">Reference proteome</keyword>
<evidence type="ECO:0000256" key="2">
    <source>
        <dbReference type="ARBA" id="ARBA00022475"/>
    </source>
</evidence>
<feature type="region of interest" description="Disordered" evidence="6">
    <location>
        <begin position="65"/>
        <end position="100"/>
    </location>
</feature>
<proteinExistence type="predicted"/>
<dbReference type="AlphaFoldDB" id="A0A6A6XCG7"/>
<keyword evidence="3 7" id="KW-0812">Transmembrane</keyword>
<dbReference type="EMBL" id="MU001912">
    <property type="protein sequence ID" value="KAF2793854.1"/>
    <property type="molecule type" value="Genomic_DNA"/>
</dbReference>
<evidence type="ECO:0000313" key="9">
    <source>
        <dbReference type="EMBL" id="KAF2793854.1"/>
    </source>
</evidence>
<keyword evidence="4 7" id="KW-1133">Transmembrane helix</keyword>
<evidence type="ECO:0000256" key="1">
    <source>
        <dbReference type="ARBA" id="ARBA00004651"/>
    </source>
</evidence>
<protein>
    <recommendedName>
        <fullName evidence="8">DUF202 domain-containing protein</fullName>
    </recommendedName>
</protein>
<keyword evidence="2" id="KW-1003">Cell membrane</keyword>
<organism evidence="9 10">
    <name type="scientific">Melanomma pulvis-pyrius CBS 109.77</name>
    <dbReference type="NCBI Taxonomy" id="1314802"/>
    <lineage>
        <taxon>Eukaryota</taxon>
        <taxon>Fungi</taxon>
        <taxon>Dikarya</taxon>
        <taxon>Ascomycota</taxon>
        <taxon>Pezizomycotina</taxon>
        <taxon>Dothideomycetes</taxon>
        <taxon>Pleosporomycetidae</taxon>
        <taxon>Pleosporales</taxon>
        <taxon>Melanommataceae</taxon>
        <taxon>Melanomma</taxon>
    </lineage>
</organism>
<dbReference type="PANTHER" id="PTHR34187">
    <property type="entry name" value="FGR18P"/>
    <property type="match status" value="1"/>
</dbReference>
<feature type="region of interest" description="Disordered" evidence="6">
    <location>
        <begin position="1"/>
        <end position="20"/>
    </location>
</feature>
<evidence type="ECO:0000256" key="6">
    <source>
        <dbReference type="SAM" id="MobiDB-lite"/>
    </source>
</evidence>
<dbReference type="GO" id="GO:0005886">
    <property type="term" value="C:plasma membrane"/>
    <property type="evidence" value="ECO:0007669"/>
    <property type="project" value="UniProtKB-SubCell"/>
</dbReference>
<feature type="transmembrane region" description="Helical" evidence="7">
    <location>
        <begin position="136"/>
        <end position="157"/>
    </location>
</feature>
<evidence type="ECO:0000256" key="5">
    <source>
        <dbReference type="ARBA" id="ARBA00023136"/>
    </source>
</evidence>
<evidence type="ECO:0000256" key="4">
    <source>
        <dbReference type="ARBA" id="ARBA00022989"/>
    </source>
</evidence>
<accession>A0A6A6XCG7</accession>
<dbReference type="OrthoDB" id="199599at2759"/>
<feature type="transmembrane region" description="Helical" evidence="7">
    <location>
        <begin position="103"/>
        <end position="124"/>
    </location>
</feature>
<gene>
    <name evidence="9" type="ORF">K505DRAFT_325191</name>
</gene>
<dbReference type="InterPro" id="IPR003807">
    <property type="entry name" value="DUF202"/>
</dbReference>
<dbReference type="Proteomes" id="UP000799757">
    <property type="component" value="Unassembled WGS sequence"/>
</dbReference>
<feature type="domain" description="DUF202" evidence="8">
    <location>
        <begin position="20"/>
        <end position="128"/>
    </location>
</feature>
<evidence type="ECO:0000256" key="7">
    <source>
        <dbReference type="SAM" id="Phobius"/>
    </source>
</evidence>
<reference evidence="9" key="1">
    <citation type="journal article" date="2020" name="Stud. Mycol.">
        <title>101 Dothideomycetes genomes: a test case for predicting lifestyles and emergence of pathogens.</title>
        <authorList>
            <person name="Haridas S."/>
            <person name="Albert R."/>
            <person name="Binder M."/>
            <person name="Bloem J."/>
            <person name="Labutti K."/>
            <person name="Salamov A."/>
            <person name="Andreopoulos B."/>
            <person name="Baker S."/>
            <person name="Barry K."/>
            <person name="Bills G."/>
            <person name="Bluhm B."/>
            <person name="Cannon C."/>
            <person name="Castanera R."/>
            <person name="Culley D."/>
            <person name="Daum C."/>
            <person name="Ezra D."/>
            <person name="Gonzalez J."/>
            <person name="Henrissat B."/>
            <person name="Kuo A."/>
            <person name="Liang C."/>
            <person name="Lipzen A."/>
            <person name="Lutzoni F."/>
            <person name="Magnuson J."/>
            <person name="Mondo S."/>
            <person name="Nolan M."/>
            <person name="Ohm R."/>
            <person name="Pangilinan J."/>
            <person name="Park H.-J."/>
            <person name="Ramirez L."/>
            <person name="Alfaro M."/>
            <person name="Sun H."/>
            <person name="Tritt A."/>
            <person name="Yoshinaga Y."/>
            <person name="Zwiers L.-H."/>
            <person name="Turgeon B."/>
            <person name="Goodwin S."/>
            <person name="Spatafora J."/>
            <person name="Crous P."/>
            <person name="Grigoriev I."/>
        </authorList>
    </citation>
    <scope>NUCLEOTIDE SEQUENCE</scope>
    <source>
        <strain evidence="9">CBS 109.77</strain>
    </source>
</reference>
<dbReference type="InterPro" id="IPR052053">
    <property type="entry name" value="IM_YidH-like"/>
</dbReference>
<evidence type="ECO:0000313" key="10">
    <source>
        <dbReference type="Proteomes" id="UP000799757"/>
    </source>
</evidence>
<evidence type="ECO:0000256" key="3">
    <source>
        <dbReference type="ARBA" id="ARBA00022692"/>
    </source>
</evidence>
<evidence type="ECO:0000259" key="8">
    <source>
        <dbReference type="Pfam" id="PF02656"/>
    </source>
</evidence>
<sequence>MSFLRRIRTPTYQNTGSTARDHLASERTYLSWLRTGLGFIALGIAIERFNQLDLSALLSPPPPLSNVSTSASTSTARLQPTLNRDASGTAGSEQQQTPKDHRLVGALLGTGAGSIVYGTTRYFSNMRMLEKGLFKPAYFGAAGLSVCVAGVAGAVYVEALKEMKGR</sequence>
<feature type="compositionally biased region" description="Polar residues" evidence="6">
    <location>
        <begin position="77"/>
        <end position="97"/>
    </location>
</feature>
<dbReference type="Pfam" id="PF02656">
    <property type="entry name" value="DUF202"/>
    <property type="match status" value="1"/>
</dbReference>
<comment type="subcellular location">
    <subcellularLocation>
        <location evidence="1">Cell membrane</location>
        <topology evidence="1">Multi-pass membrane protein</topology>
    </subcellularLocation>
</comment>
<dbReference type="PANTHER" id="PTHR34187:SF2">
    <property type="entry name" value="DUF202 DOMAIN-CONTAINING PROTEIN"/>
    <property type="match status" value="1"/>
</dbReference>